<protein>
    <recommendedName>
        <fullName evidence="2">Thioredoxin-like domain-containing protein</fullName>
    </recommendedName>
</protein>
<evidence type="ECO:0000313" key="1">
    <source>
        <dbReference type="EMBL" id="JAP92740.1"/>
    </source>
</evidence>
<gene>
    <name evidence="1" type="ORF">TPC1_15215</name>
</gene>
<organism evidence="1">
    <name type="scientific">Trepomonas sp. PC1</name>
    <dbReference type="NCBI Taxonomy" id="1076344"/>
    <lineage>
        <taxon>Eukaryota</taxon>
        <taxon>Metamonada</taxon>
        <taxon>Diplomonadida</taxon>
        <taxon>Hexamitidae</taxon>
        <taxon>Hexamitinae</taxon>
        <taxon>Trepomonas</taxon>
    </lineage>
</organism>
<dbReference type="InterPro" id="IPR036249">
    <property type="entry name" value="Thioredoxin-like_sf"/>
</dbReference>
<evidence type="ECO:0008006" key="2">
    <source>
        <dbReference type="Google" id="ProtNLM"/>
    </source>
</evidence>
<reference evidence="1" key="1">
    <citation type="submission" date="2015-07" db="EMBL/GenBank/DDBJ databases">
        <title>Adaptation to a free-living lifestyle via gene acquisitions in the diplomonad Trepomonas sp. PC1.</title>
        <authorList>
            <person name="Xu F."/>
            <person name="Jerlstrom-Hultqvist J."/>
            <person name="Kolisko M."/>
            <person name="Simpson A.G.B."/>
            <person name="Roger A.J."/>
            <person name="Svard S.G."/>
            <person name="Andersson J.O."/>
        </authorList>
    </citation>
    <scope>NUCLEOTIDE SEQUENCE</scope>
    <source>
        <strain evidence="1">PC1</strain>
    </source>
</reference>
<feature type="non-terminal residue" evidence="1">
    <location>
        <position position="120"/>
    </location>
</feature>
<dbReference type="SUPFAM" id="SSF52833">
    <property type="entry name" value="Thioredoxin-like"/>
    <property type="match status" value="1"/>
</dbReference>
<proteinExistence type="predicted"/>
<dbReference type="EMBL" id="GDID01003866">
    <property type="protein sequence ID" value="JAP92740.1"/>
    <property type="molecule type" value="Transcribed_RNA"/>
</dbReference>
<sequence length="120" mass="14262">PIVIIFLTILYIGHYLKNKRIQELDFKYTTINVKERPENSIICVLDISQCHWSYLLAKNVWYNKIVLDFLEQQNLKLLLIDLKDGVQFVRHQKLPHFSSFPCTMFIDQNGNEAKRIYGVF</sequence>
<feature type="non-terminal residue" evidence="1">
    <location>
        <position position="1"/>
    </location>
</feature>
<name>A0A146K7C5_9EUKA</name>
<accession>A0A146K7C5</accession>
<dbReference type="AlphaFoldDB" id="A0A146K7C5"/>